<gene>
    <name evidence="5" type="primary">yciB</name>
    <name evidence="6" type="ORF">V466_08255</name>
</gene>
<dbReference type="NCBIfam" id="TIGR00997">
    <property type="entry name" value="ispZ"/>
    <property type="match status" value="1"/>
</dbReference>
<dbReference type="eggNOG" id="COG2917">
    <property type="taxonomic scope" value="Bacteria"/>
</dbReference>
<protein>
    <recommendedName>
        <fullName evidence="5">Inner membrane-spanning protein YciB</fullName>
    </recommendedName>
</protein>
<evidence type="ECO:0000313" key="6">
    <source>
        <dbReference type="EMBL" id="KDD69461.1"/>
    </source>
</evidence>
<evidence type="ECO:0000256" key="2">
    <source>
        <dbReference type="ARBA" id="ARBA00022692"/>
    </source>
</evidence>
<proteinExistence type="inferred from homology"/>
<evidence type="ECO:0000256" key="5">
    <source>
        <dbReference type="HAMAP-Rule" id="MF_00189"/>
    </source>
</evidence>
<dbReference type="GO" id="GO:0005886">
    <property type="term" value="C:plasma membrane"/>
    <property type="evidence" value="ECO:0007669"/>
    <property type="project" value="UniProtKB-SubCell"/>
</dbReference>
<dbReference type="AlphaFoldDB" id="A0A059L5F6"/>
<evidence type="ECO:0000313" key="7">
    <source>
        <dbReference type="Proteomes" id="UP000026739"/>
    </source>
</evidence>
<comment type="similarity">
    <text evidence="5">Belongs to the YciB family.</text>
</comment>
<comment type="subcellular location">
    <subcellularLocation>
        <location evidence="5">Cell inner membrane</location>
        <topology evidence="5">Multi-pass membrane protein</topology>
    </subcellularLocation>
</comment>
<dbReference type="NCBIfam" id="NF001325">
    <property type="entry name" value="PRK00259.1-3"/>
    <property type="match status" value="1"/>
</dbReference>
<dbReference type="NCBIfam" id="NF001327">
    <property type="entry name" value="PRK00259.1-5"/>
    <property type="match status" value="1"/>
</dbReference>
<sequence>MIGQGQDSHAFLERTRNQYCRRESAIGGRAMAVQINIHRTFLPQISWRYRAPICLLLCRHILLLAATVKQFIDFIPLLLFFIVFKLDPRVVDIAGHEVTVGGIYSATAMLIISSLVVYGTLFIKQRKLEKSQWLTLIACLVFGSLTLAFHSETFLKWKAPVVNWLFALAFIGSHFIGEQLLIKRIMGHALTLPEPVWTRLNIAWIGFFLFCGAANLFVAFTFQDYWVDFKVFGSLGMTLLFLVAQGIYLSRHLHDADTTTPKTED</sequence>
<dbReference type="Proteomes" id="UP000026739">
    <property type="component" value="Unassembled WGS sequence"/>
</dbReference>
<feature type="transmembrane region" description="Helical" evidence="5">
    <location>
        <begin position="133"/>
        <end position="149"/>
    </location>
</feature>
<keyword evidence="2 5" id="KW-0812">Transmembrane</keyword>
<dbReference type="HAMAP" id="MF_00189">
    <property type="entry name" value="YciB"/>
    <property type="match status" value="1"/>
</dbReference>
<keyword evidence="5" id="KW-0997">Cell inner membrane</keyword>
<evidence type="ECO:0000256" key="4">
    <source>
        <dbReference type="ARBA" id="ARBA00023136"/>
    </source>
</evidence>
<feature type="transmembrane region" description="Helical" evidence="5">
    <location>
        <begin position="229"/>
        <end position="249"/>
    </location>
</feature>
<keyword evidence="4 5" id="KW-0472">Membrane</keyword>
<feature type="transmembrane region" description="Helical" evidence="5">
    <location>
        <begin position="103"/>
        <end position="121"/>
    </location>
</feature>
<accession>A0A059L5F6</accession>
<name>A0A059L5F6_9PSED</name>
<dbReference type="PANTHER" id="PTHR36917">
    <property type="entry name" value="INTRACELLULAR SEPTATION PROTEIN A-RELATED"/>
    <property type="match status" value="1"/>
</dbReference>
<comment type="caution">
    <text evidence="6">The sequence shown here is derived from an EMBL/GenBank/DDBJ whole genome shotgun (WGS) entry which is preliminary data.</text>
</comment>
<dbReference type="PANTHER" id="PTHR36917:SF1">
    <property type="entry name" value="INNER MEMBRANE-SPANNING PROTEIN YCIB"/>
    <property type="match status" value="1"/>
</dbReference>
<dbReference type="InterPro" id="IPR006008">
    <property type="entry name" value="YciB"/>
</dbReference>
<evidence type="ECO:0000256" key="1">
    <source>
        <dbReference type="ARBA" id="ARBA00022475"/>
    </source>
</evidence>
<comment type="function">
    <text evidence="5">Plays a role in cell envelope biogenesis, maintenance of cell envelope integrity and membrane homeostasis.</text>
</comment>
<keyword evidence="3 5" id="KW-1133">Transmembrane helix</keyword>
<reference evidence="6 7" key="1">
    <citation type="submission" date="2013-12" db="EMBL/GenBank/DDBJ databases">
        <authorList>
            <person name="Formusa P.A."/>
            <person name="Habash M."/>
            <person name="Lee H."/>
            <person name="Trevors J.T."/>
        </authorList>
    </citation>
    <scope>NUCLEOTIDE SEQUENCE [LARGE SCALE GENOMIC DNA]</scope>
    <source>
        <strain evidence="6 7">PD30</strain>
    </source>
</reference>
<dbReference type="EMBL" id="AZQQ01000066">
    <property type="protein sequence ID" value="KDD69461.1"/>
    <property type="molecule type" value="Genomic_DNA"/>
</dbReference>
<feature type="transmembrane region" description="Helical" evidence="5">
    <location>
        <begin position="61"/>
        <end position="83"/>
    </location>
</feature>
<dbReference type="Pfam" id="PF04279">
    <property type="entry name" value="IspA"/>
    <property type="match status" value="1"/>
</dbReference>
<evidence type="ECO:0000256" key="3">
    <source>
        <dbReference type="ARBA" id="ARBA00022989"/>
    </source>
</evidence>
<feature type="transmembrane region" description="Helical" evidence="5">
    <location>
        <begin position="202"/>
        <end position="223"/>
    </location>
</feature>
<organism evidence="6 7">
    <name type="scientific">Pseudomonas mandelii PD30</name>
    <dbReference type="NCBI Taxonomy" id="1419583"/>
    <lineage>
        <taxon>Bacteria</taxon>
        <taxon>Pseudomonadati</taxon>
        <taxon>Pseudomonadota</taxon>
        <taxon>Gammaproteobacteria</taxon>
        <taxon>Pseudomonadales</taxon>
        <taxon>Pseudomonadaceae</taxon>
        <taxon>Pseudomonas</taxon>
    </lineage>
</organism>
<keyword evidence="1 5" id="KW-1003">Cell membrane</keyword>
<feature type="transmembrane region" description="Helical" evidence="5">
    <location>
        <begin position="161"/>
        <end position="181"/>
    </location>
</feature>